<dbReference type="Proteomes" id="UP001311730">
    <property type="component" value="Unassembled WGS sequence"/>
</dbReference>
<comment type="caution">
    <text evidence="1">The sequence shown here is derived from an EMBL/GenBank/DDBJ whole genome shotgun (WGS) entry which is preliminary data.</text>
</comment>
<evidence type="ECO:0000313" key="1">
    <source>
        <dbReference type="EMBL" id="MEB3073880.1"/>
    </source>
</evidence>
<gene>
    <name evidence="1" type="ORF">VJJ08_01015</name>
</gene>
<name>A0ABU5Z4K3_9FLAO</name>
<dbReference type="Pfam" id="PF08843">
    <property type="entry name" value="AbiEii"/>
    <property type="match status" value="1"/>
</dbReference>
<organism evidence="1 2">
    <name type="scientific">Capnocytophaga gingivalis</name>
    <dbReference type="NCBI Taxonomy" id="1017"/>
    <lineage>
        <taxon>Bacteria</taxon>
        <taxon>Pseudomonadati</taxon>
        <taxon>Bacteroidota</taxon>
        <taxon>Flavobacteriia</taxon>
        <taxon>Flavobacteriales</taxon>
        <taxon>Flavobacteriaceae</taxon>
        <taxon>Capnocytophaga</taxon>
    </lineage>
</organism>
<proteinExistence type="predicted"/>
<keyword evidence="1" id="KW-0808">Transferase</keyword>
<evidence type="ECO:0000313" key="2">
    <source>
        <dbReference type="Proteomes" id="UP001311730"/>
    </source>
</evidence>
<accession>A0ABU5Z4K3</accession>
<sequence>MIPQRYILEWKSIAPWTNDAQVEQDLVISRALVEMFSSPLLSKTLAFRGGTALHKLYIQPQARYSEDIDLVQIESAPIHPILKEIRDCLYFLGTKRIVKQHIHNNTIIYRFESEFPPVINMRLKIEINTREHFNILGLKPIPFKVSNTWYSGECNLISYELEELLGTKLRALYQRRKGRDLFDLYWAILHNDIDPSKVLECYHKYMSFVVEQPPTYKQFLANMEEKMKDHEFLSDMVAIIRPNIDYNAIEAWEKIKTTLIEKI</sequence>
<dbReference type="EMBL" id="JAYKBW010000001">
    <property type="protein sequence ID" value="MEB3073880.1"/>
    <property type="molecule type" value="Genomic_DNA"/>
</dbReference>
<dbReference type="InterPro" id="IPR014942">
    <property type="entry name" value="AbiEii"/>
</dbReference>
<reference evidence="1 2" key="1">
    <citation type="submission" date="2023-12" db="EMBL/GenBank/DDBJ databases">
        <title>Genomic sequences of Capnocytophaga and Parvimonas strains.</title>
        <authorList>
            <person name="Watt R.M."/>
            <person name="Wang M."/>
            <person name="Yang T."/>
            <person name="Tong W.M."/>
        </authorList>
    </citation>
    <scope>NUCLEOTIDE SEQUENCE [LARGE SCALE GENOMIC DNA]</scope>
    <source>
        <strain evidence="1 2">CCUG 13096</strain>
    </source>
</reference>
<dbReference type="RefSeq" id="WP_323982393.1">
    <property type="nucleotide sequence ID" value="NZ_JAYKBW010000001.1"/>
</dbReference>
<dbReference type="GO" id="GO:0016740">
    <property type="term" value="F:transferase activity"/>
    <property type="evidence" value="ECO:0007669"/>
    <property type="project" value="UniProtKB-KW"/>
</dbReference>
<keyword evidence="2" id="KW-1185">Reference proteome</keyword>
<dbReference type="Gene3D" id="3.10.450.620">
    <property type="entry name" value="JHP933, nucleotidyltransferase-like core domain"/>
    <property type="match status" value="1"/>
</dbReference>
<protein>
    <submittedName>
        <fullName evidence="1">Nucleotidyl transferase AbiEii/AbiGii toxin family protein</fullName>
    </submittedName>
</protein>